<dbReference type="Gene3D" id="1.10.10.60">
    <property type="entry name" value="Homeodomain-like"/>
    <property type="match status" value="1"/>
</dbReference>
<dbReference type="SUPFAM" id="SSF46689">
    <property type="entry name" value="Homeodomain-like"/>
    <property type="match status" value="1"/>
</dbReference>
<feature type="domain" description="HTH psq-type" evidence="2">
    <location>
        <begin position="393"/>
        <end position="430"/>
    </location>
</feature>
<evidence type="ECO:0000313" key="3">
    <source>
        <dbReference type="EMBL" id="KAJ4438269.1"/>
    </source>
</evidence>
<sequence length="463" mass="52816">MTSCGPGVTLTTGLSPLAAIQLCNTIRSLHTASIAMLARFSELRERRRNSENMMRAQVLSSLVRPRRTCFSYVLFEALENHDAQVTQQTNETQQSTYHTLKGNKSQVLLSTAIVKLRNPHVGFITVRAILDHGSQTNFISERVVQQLHLKKRRNPITLQAFGDLISRANSIPSNYIHHDDCNIPQTLSLTDRSFHTPQTTDILLGARVFMQLLVTERRARPGKYPILQNIQLGWIFSGEYPQAAKANNDAQFQQCLFLRLDNNLEKQLQNFWNLEEVNEFIHPLKSHSDHNCYLQCLPQTDCVYVCCIPQLRKSAWVHSISYPALCVKDIETKLRKQVDFNTENRFKHSPEKGPIDLWAPFPATASIVHTEWDTNTIPISKMNPKCRKLWKEAVMKAAIISVRNKVMGLQRVSNTFNVPKYTLKDKVNNKGGVYKLVSTKLGIKPVLPFELEDSLVSYCLEME</sequence>
<evidence type="ECO:0000313" key="4">
    <source>
        <dbReference type="Proteomes" id="UP001148838"/>
    </source>
</evidence>
<dbReference type="EMBL" id="JAJSOF020000019">
    <property type="protein sequence ID" value="KAJ4438269.1"/>
    <property type="molecule type" value="Genomic_DNA"/>
</dbReference>
<gene>
    <name evidence="3" type="ORF">ANN_14208</name>
</gene>
<keyword evidence="4" id="KW-1185">Reference proteome</keyword>
<accession>A0ABQ8SVP2</accession>
<evidence type="ECO:0000259" key="2">
    <source>
        <dbReference type="Pfam" id="PF05225"/>
    </source>
</evidence>
<dbReference type="InterPro" id="IPR007889">
    <property type="entry name" value="HTH_Psq"/>
</dbReference>
<name>A0ABQ8SVP2_PERAM</name>
<dbReference type="Proteomes" id="UP001148838">
    <property type="component" value="Unassembled WGS sequence"/>
</dbReference>
<reference evidence="3 4" key="1">
    <citation type="journal article" date="2022" name="Allergy">
        <title>Genome assembly and annotation of Periplaneta americana reveal a comprehensive cockroach allergen profile.</title>
        <authorList>
            <person name="Wang L."/>
            <person name="Xiong Q."/>
            <person name="Saelim N."/>
            <person name="Wang L."/>
            <person name="Nong W."/>
            <person name="Wan A.T."/>
            <person name="Shi M."/>
            <person name="Liu X."/>
            <person name="Cao Q."/>
            <person name="Hui J.H.L."/>
            <person name="Sookrung N."/>
            <person name="Leung T.F."/>
            <person name="Tungtrongchitr A."/>
            <person name="Tsui S.K.W."/>
        </authorList>
    </citation>
    <scope>NUCLEOTIDE SEQUENCE [LARGE SCALE GENOMIC DNA]</scope>
    <source>
        <strain evidence="3">PWHHKU_190912</strain>
    </source>
</reference>
<evidence type="ECO:0000256" key="1">
    <source>
        <dbReference type="ARBA" id="ARBA00004123"/>
    </source>
</evidence>
<comment type="caution">
    <text evidence="3">The sequence shown here is derived from an EMBL/GenBank/DDBJ whole genome shotgun (WGS) entry which is preliminary data.</text>
</comment>
<comment type="subcellular location">
    <subcellularLocation>
        <location evidence="1">Nucleus</location>
    </subcellularLocation>
</comment>
<dbReference type="InterPro" id="IPR009057">
    <property type="entry name" value="Homeodomain-like_sf"/>
</dbReference>
<dbReference type="InterPro" id="IPR021109">
    <property type="entry name" value="Peptidase_aspartic_dom_sf"/>
</dbReference>
<dbReference type="Pfam" id="PF05225">
    <property type="entry name" value="HTH_psq"/>
    <property type="match status" value="1"/>
</dbReference>
<proteinExistence type="predicted"/>
<dbReference type="CDD" id="cd00303">
    <property type="entry name" value="retropepsin_like"/>
    <property type="match status" value="1"/>
</dbReference>
<organism evidence="3 4">
    <name type="scientific">Periplaneta americana</name>
    <name type="common">American cockroach</name>
    <name type="synonym">Blatta americana</name>
    <dbReference type="NCBI Taxonomy" id="6978"/>
    <lineage>
        <taxon>Eukaryota</taxon>
        <taxon>Metazoa</taxon>
        <taxon>Ecdysozoa</taxon>
        <taxon>Arthropoda</taxon>
        <taxon>Hexapoda</taxon>
        <taxon>Insecta</taxon>
        <taxon>Pterygota</taxon>
        <taxon>Neoptera</taxon>
        <taxon>Polyneoptera</taxon>
        <taxon>Dictyoptera</taxon>
        <taxon>Blattodea</taxon>
        <taxon>Blattoidea</taxon>
        <taxon>Blattidae</taxon>
        <taxon>Blattinae</taxon>
        <taxon>Periplaneta</taxon>
    </lineage>
</organism>
<dbReference type="Gene3D" id="2.40.70.10">
    <property type="entry name" value="Acid Proteases"/>
    <property type="match status" value="1"/>
</dbReference>
<protein>
    <recommendedName>
        <fullName evidence="2">HTH psq-type domain-containing protein</fullName>
    </recommendedName>
</protein>